<dbReference type="Proteomes" id="UP001055879">
    <property type="component" value="Linkage Group LG09"/>
</dbReference>
<evidence type="ECO:0000313" key="1">
    <source>
        <dbReference type="EMBL" id="KAI3701499.1"/>
    </source>
</evidence>
<protein>
    <submittedName>
        <fullName evidence="1">Uncharacterized protein</fullName>
    </submittedName>
</protein>
<reference evidence="1 2" key="2">
    <citation type="journal article" date="2022" name="Mol. Ecol. Resour.">
        <title>The genomes of chicory, endive, great burdock and yacon provide insights into Asteraceae paleo-polyploidization history and plant inulin production.</title>
        <authorList>
            <person name="Fan W."/>
            <person name="Wang S."/>
            <person name="Wang H."/>
            <person name="Wang A."/>
            <person name="Jiang F."/>
            <person name="Liu H."/>
            <person name="Zhao H."/>
            <person name="Xu D."/>
            <person name="Zhang Y."/>
        </authorList>
    </citation>
    <scope>NUCLEOTIDE SEQUENCE [LARGE SCALE GENOMIC DNA]</scope>
    <source>
        <strain evidence="2">cv. Niubang</strain>
    </source>
</reference>
<evidence type="ECO:0000313" key="2">
    <source>
        <dbReference type="Proteomes" id="UP001055879"/>
    </source>
</evidence>
<reference evidence="2" key="1">
    <citation type="journal article" date="2022" name="Mol. Ecol. Resour.">
        <title>The genomes of chicory, endive, great burdock and yacon provide insights into Asteraceae palaeo-polyploidization history and plant inulin production.</title>
        <authorList>
            <person name="Fan W."/>
            <person name="Wang S."/>
            <person name="Wang H."/>
            <person name="Wang A."/>
            <person name="Jiang F."/>
            <person name="Liu H."/>
            <person name="Zhao H."/>
            <person name="Xu D."/>
            <person name="Zhang Y."/>
        </authorList>
    </citation>
    <scope>NUCLEOTIDE SEQUENCE [LARGE SCALE GENOMIC DNA]</scope>
    <source>
        <strain evidence="2">cv. Niubang</strain>
    </source>
</reference>
<gene>
    <name evidence="1" type="ORF">L6452_26625</name>
</gene>
<comment type="caution">
    <text evidence="1">The sequence shown here is derived from an EMBL/GenBank/DDBJ whole genome shotgun (WGS) entry which is preliminary data.</text>
</comment>
<keyword evidence="2" id="KW-1185">Reference proteome</keyword>
<name>A0ACB8ZVX1_ARCLA</name>
<accession>A0ACB8ZVX1</accession>
<dbReference type="EMBL" id="CM042055">
    <property type="protein sequence ID" value="KAI3701499.1"/>
    <property type="molecule type" value="Genomic_DNA"/>
</dbReference>
<proteinExistence type="predicted"/>
<organism evidence="1 2">
    <name type="scientific">Arctium lappa</name>
    <name type="common">Greater burdock</name>
    <name type="synonym">Lappa major</name>
    <dbReference type="NCBI Taxonomy" id="4217"/>
    <lineage>
        <taxon>Eukaryota</taxon>
        <taxon>Viridiplantae</taxon>
        <taxon>Streptophyta</taxon>
        <taxon>Embryophyta</taxon>
        <taxon>Tracheophyta</taxon>
        <taxon>Spermatophyta</taxon>
        <taxon>Magnoliopsida</taxon>
        <taxon>eudicotyledons</taxon>
        <taxon>Gunneridae</taxon>
        <taxon>Pentapetalae</taxon>
        <taxon>asterids</taxon>
        <taxon>campanulids</taxon>
        <taxon>Asterales</taxon>
        <taxon>Asteraceae</taxon>
        <taxon>Carduoideae</taxon>
        <taxon>Cardueae</taxon>
        <taxon>Arctiinae</taxon>
        <taxon>Arctium</taxon>
    </lineage>
</organism>
<sequence>MSSSSNICTDHVVAAASEEQLCYIHCNFCNIDLAVSVPCSSLFDTVTVRCGNCTNMWPVNVGMAAAALQQSFSGSSSTFQDSSSNSHHQQGSNHISPNYRVDLGVSSDCNNMMPMTMRPHTPSSSNNGKEINNRPQEKRQRVPSLYNRFIKEEIQRIKANNPDISHKEAFSTAAKNWAHFPHMHIGLTFDREQPPHQANLDENQGLRYPTNDKA</sequence>